<evidence type="ECO:0000256" key="6">
    <source>
        <dbReference type="ARBA" id="ARBA00022792"/>
    </source>
</evidence>
<evidence type="ECO:0000313" key="15">
    <source>
        <dbReference type="Proteomes" id="UP000825002"/>
    </source>
</evidence>
<comment type="subcellular location">
    <subcellularLocation>
        <location evidence="1">Mitochondrion inner membrane</location>
        <topology evidence="1">Multi-pass membrane protein</topology>
    </subcellularLocation>
</comment>
<evidence type="ECO:0000256" key="12">
    <source>
        <dbReference type="PROSITE-ProRule" id="PRU00282"/>
    </source>
</evidence>
<feature type="non-terminal residue" evidence="14">
    <location>
        <position position="1"/>
    </location>
</feature>
<proteinExistence type="inferred from homology"/>
<accession>A0ABQ7SAT5</accession>
<keyword evidence="11 12" id="KW-0472">Membrane</keyword>
<comment type="caution">
    <text evidence="14">The sequence shown here is derived from an EMBL/GenBank/DDBJ whole genome shotgun (WGS) entry which is preliminary data.</text>
</comment>
<name>A0ABQ7SAT5_9ACAR</name>
<dbReference type="PANTHER" id="PTHR45758:SF20">
    <property type="entry name" value="MITOFERRIN-2"/>
    <property type="match status" value="1"/>
</dbReference>
<evidence type="ECO:0000256" key="13">
    <source>
        <dbReference type="RuleBase" id="RU000488"/>
    </source>
</evidence>
<dbReference type="SUPFAM" id="SSF103506">
    <property type="entry name" value="Mitochondrial carrier"/>
    <property type="match status" value="1"/>
</dbReference>
<evidence type="ECO:0000256" key="10">
    <source>
        <dbReference type="ARBA" id="ARBA00023128"/>
    </source>
</evidence>
<evidence type="ECO:0000256" key="7">
    <source>
        <dbReference type="ARBA" id="ARBA00022989"/>
    </source>
</evidence>
<dbReference type="EMBL" id="JAIFTH010000127">
    <property type="protein sequence ID" value="KAG9510529.1"/>
    <property type="molecule type" value="Genomic_DNA"/>
</dbReference>
<keyword evidence="9" id="KW-0406">Ion transport</keyword>
<feature type="repeat" description="Solcar" evidence="12">
    <location>
        <begin position="120"/>
        <end position="204"/>
    </location>
</feature>
<evidence type="ECO:0000256" key="8">
    <source>
        <dbReference type="ARBA" id="ARBA00023004"/>
    </source>
</evidence>
<keyword evidence="5 12" id="KW-0812">Transmembrane</keyword>
<keyword evidence="4" id="KW-0410">Iron transport</keyword>
<keyword evidence="10" id="KW-0496">Mitochondrion</keyword>
<dbReference type="PROSITE" id="PS50920">
    <property type="entry name" value="SOLCAR"/>
    <property type="match status" value="3"/>
</dbReference>
<dbReference type="InterPro" id="IPR023395">
    <property type="entry name" value="MCP_dom_sf"/>
</dbReference>
<keyword evidence="8" id="KW-0408">Iron</keyword>
<reference evidence="14 15" key="1">
    <citation type="submission" date="2020-10" db="EMBL/GenBank/DDBJ databases">
        <authorList>
            <person name="Klimov P.B."/>
            <person name="Dyachkov S.M."/>
            <person name="Chetverikov P.E."/>
        </authorList>
    </citation>
    <scope>NUCLEOTIDE SEQUENCE [LARGE SCALE GENOMIC DNA]</scope>
    <source>
        <strain evidence="14">BMOC 18-1129-001#AD2665</strain>
        <tissue evidence="14">Entire mites</tissue>
    </source>
</reference>
<evidence type="ECO:0000313" key="14">
    <source>
        <dbReference type="EMBL" id="KAG9510529.1"/>
    </source>
</evidence>
<protein>
    <submittedName>
        <fullName evidence="14">Mitoferrin-1</fullName>
    </submittedName>
</protein>
<comment type="similarity">
    <text evidence="2 13">Belongs to the mitochondrial carrier (TC 2.A.29) family.</text>
</comment>
<evidence type="ECO:0000256" key="1">
    <source>
        <dbReference type="ARBA" id="ARBA00004448"/>
    </source>
</evidence>
<feature type="repeat" description="Solcar" evidence="12">
    <location>
        <begin position="16"/>
        <end position="102"/>
    </location>
</feature>
<dbReference type="Pfam" id="PF00153">
    <property type="entry name" value="Mito_carr"/>
    <property type="match status" value="3"/>
</dbReference>
<dbReference type="Proteomes" id="UP000825002">
    <property type="component" value="Unassembled WGS sequence"/>
</dbReference>
<organism evidence="14 15">
    <name type="scientific">Fragariocoptes setiger</name>
    <dbReference type="NCBI Taxonomy" id="1670756"/>
    <lineage>
        <taxon>Eukaryota</taxon>
        <taxon>Metazoa</taxon>
        <taxon>Ecdysozoa</taxon>
        <taxon>Arthropoda</taxon>
        <taxon>Chelicerata</taxon>
        <taxon>Arachnida</taxon>
        <taxon>Acari</taxon>
        <taxon>Acariformes</taxon>
        <taxon>Trombidiformes</taxon>
        <taxon>Prostigmata</taxon>
        <taxon>Eupodina</taxon>
        <taxon>Eriophyoidea</taxon>
        <taxon>Phytoptidae</taxon>
        <taxon>Fragariocoptes</taxon>
    </lineage>
</organism>
<evidence type="ECO:0000256" key="9">
    <source>
        <dbReference type="ARBA" id="ARBA00023065"/>
    </source>
</evidence>
<evidence type="ECO:0000256" key="4">
    <source>
        <dbReference type="ARBA" id="ARBA00022496"/>
    </source>
</evidence>
<dbReference type="InterPro" id="IPR018108">
    <property type="entry name" value="MCP_transmembrane"/>
</dbReference>
<keyword evidence="7" id="KW-1133">Transmembrane helix</keyword>
<evidence type="ECO:0000256" key="11">
    <source>
        <dbReference type="ARBA" id="ARBA00023136"/>
    </source>
</evidence>
<sequence length="312" mass="34566">MNVDQDGDPYETLPGENTKIYMTAGAMAGILEHCIMYPVDVVKTRMQSIRPQKAYSTISGTLRKIIQTEGIARPFRGMTAVVSGAGPAHALYFACYENIKFRILSSTTSSTIMPGHHNFKKSLAHGAAGCCATLLHDAVMNPAEVVKQRMQMYNSPFRKSLNCARHILRTEGLQAFYRSYATQLTMNLPYQSIHFIVYELMQDLTNPEHKYNPAAHMVSGGIAGAIASGATTPLDVCKTLLNTQERLALVAAKRSDHVTGLFDAMSIIYRCCGFRGYFQGIKARVVFAIPSTAISWSVYEFFKFFLNKNNAC</sequence>
<keyword evidence="3 13" id="KW-0813">Transport</keyword>
<keyword evidence="6" id="KW-0999">Mitochondrion inner membrane</keyword>
<feature type="repeat" description="Solcar" evidence="12">
    <location>
        <begin position="211"/>
        <end position="305"/>
    </location>
</feature>
<evidence type="ECO:0000256" key="3">
    <source>
        <dbReference type="ARBA" id="ARBA00022448"/>
    </source>
</evidence>
<dbReference type="Gene3D" id="1.50.40.10">
    <property type="entry name" value="Mitochondrial carrier domain"/>
    <property type="match status" value="2"/>
</dbReference>
<evidence type="ECO:0000256" key="2">
    <source>
        <dbReference type="ARBA" id="ARBA00006375"/>
    </source>
</evidence>
<dbReference type="PANTHER" id="PTHR45758">
    <property type="entry name" value="MITOFERRIN-1-RELATED"/>
    <property type="match status" value="1"/>
</dbReference>
<keyword evidence="15" id="KW-1185">Reference proteome</keyword>
<gene>
    <name evidence="14" type="primary">SLC25A37</name>
    <name evidence="14" type="ORF">GZH46_00919</name>
</gene>
<evidence type="ECO:0000256" key="5">
    <source>
        <dbReference type="ARBA" id="ARBA00022692"/>
    </source>
</evidence>